<dbReference type="EMBL" id="FOSD01000003">
    <property type="protein sequence ID" value="SFJ88772.1"/>
    <property type="molecule type" value="Genomic_DNA"/>
</dbReference>
<comment type="subcellular location">
    <subcellularLocation>
        <location evidence="1">Cell outer membrane</location>
    </subcellularLocation>
</comment>
<evidence type="ECO:0000256" key="4">
    <source>
        <dbReference type="PROSITE-ProRule" id="PRU00473"/>
    </source>
</evidence>
<dbReference type="PANTHER" id="PTHR30329:SF21">
    <property type="entry name" value="LIPOPROTEIN YIAD-RELATED"/>
    <property type="match status" value="1"/>
</dbReference>
<evidence type="ECO:0000313" key="7">
    <source>
        <dbReference type="EMBL" id="SFJ88772.1"/>
    </source>
</evidence>
<organism evidence="7 8">
    <name type="scientific">Candidatus Pantoea symbiotica</name>
    <dbReference type="NCBI Taxonomy" id="1884370"/>
    <lineage>
        <taxon>Bacteria</taxon>
        <taxon>Pseudomonadati</taxon>
        <taxon>Pseudomonadota</taxon>
        <taxon>Gammaproteobacteria</taxon>
        <taxon>Enterobacterales</taxon>
        <taxon>Erwiniaceae</taxon>
        <taxon>Pantoea</taxon>
    </lineage>
</organism>
<evidence type="ECO:0000259" key="6">
    <source>
        <dbReference type="PROSITE" id="PS51123"/>
    </source>
</evidence>
<dbReference type="CDD" id="cd07185">
    <property type="entry name" value="OmpA_C-like"/>
    <property type="match status" value="1"/>
</dbReference>
<sequence length="292" mass="31759">MKNKTIMMLAAFASLSAITVFNAQAQNNFGQAWRSMPAAAADQVRIVYYRPADAIGNSPAHIYVDGEFQTALLAGGYSTFCVNPGVHSLASFTNDAPSYQGKQQQPWRDNLAAGKTYYIRASLDGSGRPLVTSETEAQQQLVGTRQQTHLLSRVSSVVACQAGTTQSYDNYEFSSDLLFKFASANSSDISNEGRNAIQQFAAMIKRQSNNQPHIVVTGFTDPIGDENSNMKLGQLRADTIKKLLVNNGISSANISSQSMGESQVTMQCQGSQKEQVACYANERRVIISVENK</sequence>
<proteinExistence type="predicted"/>
<keyword evidence="5" id="KW-0732">Signal</keyword>
<evidence type="ECO:0000256" key="5">
    <source>
        <dbReference type="SAM" id="SignalP"/>
    </source>
</evidence>
<reference evidence="7 8" key="1">
    <citation type="submission" date="2016-10" db="EMBL/GenBank/DDBJ databases">
        <authorList>
            <person name="Varghese N."/>
            <person name="Submissions S."/>
        </authorList>
    </citation>
    <scope>NUCLEOTIDE SEQUENCE [LARGE SCALE GENOMIC DNA]</scope>
    <source>
        <strain evidence="7 8">YR512</strain>
    </source>
</reference>
<dbReference type="SUPFAM" id="SSF103088">
    <property type="entry name" value="OmpA-like"/>
    <property type="match status" value="1"/>
</dbReference>
<gene>
    <name evidence="7" type="ORF">SAMN05518863_103221</name>
</gene>
<dbReference type="PRINTS" id="PR01021">
    <property type="entry name" value="OMPADOMAIN"/>
</dbReference>
<dbReference type="RefSeq" id="WP_008103387.1">
    <property type="nucleotide sequence ID" value="NZ_FOSD01000003.1"/>
</dbReference>
<dbReference type="Pfam" id="PF00691">
    <property type="entry name" value="OmpA"/>
    <property type="match status" value="1"/>
</dbReference>
<dbReference type="PROSITE" id="PS51123">
    <property type="entry name" value="OMPA_2"/>
    <property type="match status" value="1"/>
</dbReference>
<dbReference type="InterPro" id="IPR006664">
    <property type="entry name" value="OMP_bac"/>
</dbReference>
<dbReference type="InterPro" id="IPR050330">
    <property type="entry name" value="Bact_OuterMem_StrucFunc"/>
</dbReference>
<dbReference type="InterPro" id="IPR006665">
    <property type="entry name" value="OmpA-like"/>
</dbReference>
<evidence type="ECO:0000313" key="8">
    <source>
        <dbReference type="Proteomes" id="UP000198841"/>
    </source>
</evidence>
<comment type="caution">
    <text evidence="7">The sequence shown here is derived from an EMBL/GenBank/DDBJ whole genome shotgun (WGS) entry which is preliminary data.</text>
</comment>
<dbReference type="PANTHER" id="PTHR30329">
    <property type="entry name" value="STATOR ELEMENT OF FLAGELLAR MOTOR COMPLEX"/>
    <property type="match status" value="1"/>
</dbReference>
<evidence type="ECO:0000256" key="2">
    <source>
        <dbReference type="ARBA" id="ARBA00023136"/>
    </source>
</evidence>
<keyword evidence="8" id="KW-1185">Reference proteome</keyword>
<feature type="chain" id="PRO_5047121463" evidence="5">
    <location>
        <begin position="26"/>
        <end position="292"/>
    </location>
</feature>
<dbReference type="Gene3D" id="3.30.1330.60">
    <property type="entry name" value="OmpA-like domain"/>
    <property type="match status" value="1"/>
</dbReference>
<name>A0A1I3V0Y0_9GAMM</name>
<dbReference type="InterPro" id="IPR036737">
    <property type="entry name" value="OmpA-like_sf"/>
</dbReference>
<keyword evidence="2 4" id="KW-0472">Membrane</keyword>
<evidence type="ECO:0000256" key="1">
    <source>
        <dbReference type="ARBA" id="ARBA00004442"/>
    </source>
</evidence>
<dbReference type="Proteomes" id="UP000198841">
    <property type="component" value="Unassembled WGS sequence"/>
</dbReference>
<feature type="domain" description="OmpA-like" evidence="6">
    <location>
        <begin position="166"/>
        <end position="292"/>
    </location>
</feature>
<feature type="signal peptide" evidence="5">
    <location>
        <begin position="1"/>
        <end position="25"/>
    </location>
</feature>
<accession>A0A1I3V0Y0</accession>
<protein>
    <submittedName>
        <fullName evidence="7">OmpA-OmpF porin, OOP family</fullName>
    </submittedName>
</protein>
<keyword evidence="3" id="KW-0998">Cell outer membrane</keyword>
<evidence type="ECO:0000256" key="3">
    <source>
        <dbReference type="ARBA" id="ARBA00023237"/>
    </source>
</evidence>